<evidence type="ECO:0000259" key="13">
    <source>
        <dbReference type="PROSITE" id="PS50262"/>
    </source>
</evidence>
<dbReference type="GO" id="GO:0004984">
    <property type="term" value="F:olfactory receptor activity"/>
    <property type="evidence" value="ECO:0007669"/>
    <property type="project" value="InterPro"/>
</dbReference>
<name>A0A8D0E4C8_SALMN</name>
<accession>A0A8D0E4C8</accession>
<dbReference type="GeneTree" id="ENSGT01150000286948"/>
<dbReference type="Proteomes" id="UP000694421">
    <property type="component" value="Unplaced"/>
</dbReference>
<evidence type="ECO:0000256" key="10">
    <source>
        <dbReference type="ARBA" id="ARBA00023170"/>
    </source>
</evidence>
<protein>
    <recommendedName>
        <fullName evidence="13">G-protein coupled receptors family 1 profile domain-containing protein</fullName>
    </recommendedName>
</protein>
<dbReference type="PANTHER" id="PTHR26453">
    <property type="entry name" value="OLFACTORY RECEPTOR"/>
    <property type="match status" value="1"/>
</dbReference>
<evidence type="ECO:0000256" key="4">
    <source>
        <dbReference type="ARBA" id="ARBA00022606"/>
    </source>
</evidence>
<keyword evidence="4" id="KW-0716">Sensory transduction</keyword>
<organism evidence="14 15">
    <name type="scientific">Salvator merianae</name>
    <name type="common">Argentine black and white tegu</name>
    <name type="synonym">Tupinambis merianae</name>
    <dbReference type="NCBI Taxonomy" id="96440"/>
    <lineage>
        <taxon>Eukaryota</taxon>
        <taxon>Metazoa</taxon>
        <taxon>Chordata</taxon>
        <taxon>Craniata</taxon>
        <taxon>Vertebrata</taxon>
        <taxon>Euteleostomi</taxon>
        <taxon>Lepidosauria</taxon>
        <taxon>Squamata</taxon>
        <taxon>Bifurcata</taxon>
        <taxon>Unidentata</taxon>
        <taxon>Episquamata</taxon>
        <taxon>Laterata</taxon>
        <taxon>Teiioidea</taxon>
        <taxon>Teiidae</taxon>
        <taxon>Salvator</taxon>
    </lineage>
</organism>
<dbReference type="SUPFAM" id="SSF81321">
    <property type="entry name" value="Family A G protein-coupled receptor-like"/>
    <property type="match status" value="1"/>
</dbReference>
<dbReference type="FunFam" id="1.20.1070.10:FF:000015">
    <property type="entry name" value="Olfactory receptor"/>
    <property type="match status" value="1"/>
</dbReference>
<keyword evidence="15" id="KW-1185">Reference proteome</keyword>
<feature type="transmembrane region" description="Helical" evidence="12">
    <location>
        <begin position="41"/>
        <end position="63"/>
    </location>
</feature>
<evidence type="ECO:0000256" key="3">
    <source>
        <dbReference type="ARBA" id="ARBA00022475"/>
    </source>
</evidence>
<keyword evidence="3" id="KW-1003">Cell membrane</keyword>
<dbReference type="Gene3D" id="1.20.1070.10">
    <property type="entry name" value="Rhodopsin 7-helix transmembrane proteins"/>
    <property type="match status" value="1"/>
</dbReference>
<keyword evidence="7 12" id="KW-1133">Transmembrane helix</keyword>
<comment type="subcellular location">
    <subcellularLocation>
        <location evidence="1">Cell membrane</location>
        <topology evidence="1">Multi-pass membrane protein</topology>
    </subcellularLocation>
</comment>
<keyword evidence="5 12" id="KW-0812">Transmembrane</keyword>
<keyword evidence="9 12" id="KW-0472">Membrane</keyword>
<feature type="transmembrane region" description="Helical" evidence="12">
    <location>
        <begin position="167"/>
        <end position="186"/>
    </location>
</feature>
<feature type="transmembrane region" description="Helical" evidence="12">
    <location>
        <begin position="138"/>
        <end position="161"/>
    </location>
</feature>
<evidence type="ECO:0000313" key="15">
    <source>
        <dbReference type="Proteomes" id="UP000694421"/>
    </source>
</evidence>
<dbReference type="PROSITE" id="PS50262">
    <property type="entry name" value="G_PROTEIN_RECEP_F1_2"/>
    <property type="match status" value="1"/>
</dbReference>
<evidence type="ECO:0000256" key="6">
    <source>
        <dbReference type="ARBA" id="ARBA00022725"/>
    </source>
</evidence>
<dbReference type="AlphaFoldDB" id="A0A8D0E4C8"/>
<evidence type="ECO:0000256" key="5">
    <source>
        <dbReference type="ARBA" id="ARBA00022692"/>
    </source>
</evidence>
<evidence type="ECO:0000256" key="1">
    <source>
        <dbReference type="ARBA" id="ARBA00004651"/>
    </source>
</evidence>
<dbReference type="Ensembl" id="ENSSMRT00000030927.1">
    <property type="protein sequence ID" value="ENSSMRP00000026450.1"/>
    <property type="gene ID" value="ENSSMRG00000020437.1"/>
</dbReference>
<dbReference type="OMA" id="LMNDKTC"/>
<keyword evidence="11" id="KW-0807">Transducer</keyword>
<comment type="similarity">
    <text evidence="2">Belongs to the G-protein coupled receptor 1 family.</text>
</comment>
<dbReference type="PRINTS" id="PR00245">
    <property type="entry name" value="OLFACTORYR"/>
</dbReference>
<dbReference type="GO" id="GO:0004930">
    <property type="term" value="F:G protein-coupled receptor activity"/>
    <property type="evidence" value="ECO:0007669"/>
    <property type="project" value="UniProtKB-KW"/>
</dbReference>
<reference evidence="14" key="2">
    <citation type="submission" date="2025-09" db="UniProtKB">
        <authorList>
            <consortium name="Ensembl"/>
        </authorList>
    </citation>
    <scope>IDENTIFICATION</scope>
</reference>
<evidence type="ECO:0000256" key="7">
    <source>
        <dbReference type="ARBA" id="ARBA00022989"/>
    </source>
</evidence>
<evidence type="ECO:0000256" key="12">
    <source>
        <dbReference type="SAM" id="Phobius"/>
    </source>
</evidence>
<evidence type="ECO:0000256" key="11">
    <source>
        <dbReference type="ARBA" id="ARBA00023224"/>
    </source>
</evidence>
<keyword evidence="6" id="KW-0552">Olfaction</keyword>
<reference evidence="14" key="1">
    <citation type="submission" date="2025-08" db="UniProtKB">
        <authorList>
            <consortium name="Ensembl"/>
        </authorList>
    </citation>
    <scope>IDENTIFICATION</scope>
</reference>
<evidence type="ECO:0000256" key="9">
    <source>
        <dbReference type="ARBA" id="ARBA00023136"/>
    </source>
</evidence>
<feature type="domain" description="G-protein coupled receptors family 1 profile" evidence="13">
    <location>
        <begin position="1"/>
        <end position="184"/>
    </location>
</feature>
<proteinExistence type="inferred from homology"/>
<dbReference type="InterPro" id="IPR000276">
    <property type="entry name" value="GPCR_Rhodpsn"/>
</dbReference>
<feature type="transmembrane region" description="Helical" evidence="12">
    <location>
        <begin position="100"/>
        <end position="126"/>
    </location>
</feature>
<dbReference type="PROSITE" id="PS00237">
    <property type="entry name" value="G_PROTEIN_RECEP_F1_1"/>
    <property type="match status" value="1"/>
</dbReference>
<evidence type="ECO:0000256" key="2">
    <source>
        <dbReference type="ARBA" id="ARBA00010663"/>
    </source>
</evidence>
<sequence>MHFFCTLGATECHLLAVMSYDRYLAICRPLHYVTLMNDRTCFLLVLISWIIGLLLISILTSLLTQLSFCNQYKIDHFFCDFTPLVQLSCSDTWLIETTAFITSSIGILPTFMLTVISYIFIISTILKIPTVTGRQKAFSTCSSHLTVVSVFYGSLIFVYVLPTTDKVISIFYGIMTPMLNPLIYTLRNQEVIGALKRLVEKLLHRN</sequence>
<dbReference type="GO" id="GO:0005886">
    <property type="term" value="C:plasma membrane"/>
    <property type="evidence" value="ECO:0007669"/>
    <property type="project" value="UniProtKB-SubCell"/>
</dbReference>
<evidence type="ECO:0000256" key="8">
    <source>
        <dbReference type="ARBA" id="ARBA00023040"/>
    </source>
</evidence>
<dbReference type="FunFam" id="1.10.1220.70:FF:000001">
    <property type="entry name" value="Olfactory receptor"/>
    <property type="match status" value="1"/>
</dbReference>
<keyword evidence="8" id="KW-0297">G-protein coupled receptor</keyword>
<evidence type="ECO:0000313" key="14">
    <source>
        <dbReference type="Ensembl" id="ENSSMRP00000026450.1"/>
    </source>
</evidence>
<dbReference type="Pfam" id="PF13853">
    <property type="entry name" value="7tm_4"/>
    <property type="match status" value="1"/>
</dbReference>
<dbReference type="InterPro" id="IPR017452">
    <property type="entry name" value="GPCR_Rhodpsn_7TM"/>
</dbReference>
<dbReference type="InterPro" id="IPR000725">
    <property type="entry name" value="Olfact_rcpt"/>
</dbReference>
<keyword evidence="10" id="KW-0675">Receptor</keyword>